<reference evidence="4" key="4">
    <citation type="journal article" date="2008" name="Nucleic Acids Res.">
        <title>The rice annotation project database (RAP-DB): 2008 update.</title>
        <authorList>
            <consortium name="The rice annotation project (RAP)"/>
        </authorList>
    </citation>
    <scope>GENOME REANNOTATION</scope>
    <source>
        <strain evidence="4">cv. Nipponbare</strain>
    </source>
</reference>
<feature type="compositionally biased region" description="Basic residues" evidence="1">
    <location>
        <begin position="16"/>
        <end position="30"/>
    </location>
</feature>
<organism evidence="3 4">
    <name type="scientific">Oryza sativa subsp. japonica</name>
    <name type="common">Rice</name>
    <dbReference type="NCBI Taxonomy" id="39947"/>
    <lineage>
        <taxon>Eukaryota</taxon>
        <taxon>Viridiplantae</taxon>
        <taxon>Streptophyta</taxon>
        <taxon>Embryophyta</taxon>
        <taxon>Tracheophyta</taxon>
        <taxon>Spermatophyta</taxon>
        <taxon>Magnoliopsida</taxon>
        <taxon>Liliopsida</taxon>
        <taxon>Poales</taxon>
        <taxon>Poaceae</taxon>
        <taxon>BOP clade</taxon>
        <taxon>Oryzoideae</taxon>
        <taxon>Oryzeae</taxon>
        <taxon>Oryzinae</taxon>
        <taxon>Oryza</taxon>
        <taxon>Oryza sativa</taxon>
    </lineage>
</organism>
<evidence type="ECO:0000313" key="2">
    <source>
        <dbReference type="EMBL" id="BAD08945.1"/>
    </source>
</evidence>
<evidence type="ECO:0000313" key="3">
    <source>
        <dbReference type="EMBL" id="BAD09384.1"/>
    </source>
</evidence>
<accession>Q6ZD76</accession>
<name>Q6ZD76_ORYSJ</name>
<gene>
    <name evidence="2" type="ORF">OJ1300_E01.28</name>
    <name evidence="3" type="ORF">P0450B04.13</name>
</gene>
<proteinExistence type="predicted"/>
<reference evidence="4" key="3">
    <citation type="journal article" date="2005" name="Nature">
        <title>The map-based sequence of the rice genome.</title>
        <authorList>
            <consortium name="International rice genome sequencing project (IRGSP)"/>
            <person name="Matsumoto T."/>
            <person name="Wu J."/>
            <person name="Kanamori H."/>
            <person name="Katayose Y."/>
            <person name="Fujisawa M."/>
            <person name="Namiki N."/>
            <person name="Mizuno H."/>
            <person name="Yamamoto K."/>
            <person name="Antonio B.A."/>
            <person name="Baba T."/>
            <person name="Sakata K."/>
            <person name="Nagamura Y."/>
            <person name="Aoki H."/>
            <person name="Arikawa K."/>
            <person name="Arita K."/>
            <person name="Bito T."/>
            <person name="Chiden Y."/>
            <person name="Fujitsuka N."/>
            <person name="Fukunaka R."/>
            <person name="Hamada M."/>
            <person name="Harada C."/>
            <person name="Hayashi A."/>
            <person name="Hijishita S."/>
            <person name="Honda M."/>
            <person name="Hosokawa S."/>
            <person name="Ichikawa Y."/>
            <person name="Idonuma A."/>
            <person name="Iijima M."/>
            <person name="Ikeda M."/>
            <person name="Ikeno M."/>
            <person name="Ito K."/>
            <person name="Ito S."/>
            <person name="Ito T."/>
            <person name="Ito Y."/>
            <person name="Ito Y."/>
            <person name="Iwabuchi A."/>
            <person name="Kamiya K."/>
            <person name="Karasawa W."/>
            <person name="Kurita K."/>
            <person name="Katagiri S."/>
            <person name="Kikuta A."/>
            <person name="Kobayashi H."/>
            <person name="Kobayashi N."/>
            <person name="Machita K."/>
            <person name="Maehara T."/>
            <person name="Masukawa M."/>
            <person name="Mizubayashi T."/>
            <person name="Mukai Y."/>
            <person name="Nagasaki H."/>
            <person name="Nagata Y."/>
            <person name="Naito S."/>
            <person name="Nakashima M."/>
            <person name="Nakama Y."/>
            <person name="Nakamichi Y."/>
            <person name="Nakamura M."/>
            <person name="Meguro A."/>
            <person name="Negishi M."/>
            <person name="Ohta I."/>
            <person name="Ohta T."/>
            <person name="Okamoto M."/>
            <person name="Ono N."/>
            <person name="Saji S."/>
            <person name="Sakaguchi M."/>
            <person name="Sakai K."/>
            <person name="Shibata M."/>
            <person name="Shimokawa T."/>
            <person name="Song J."/>
            <person name="Takazaki Y."/>
            <person name="Terasawa K."/>
            <person name="Tsugane M."/>
            <person name="Tsuji K."/>
            <person name="Ueda S."/>
            <person name="Waki K."/>
            <person name="Yamagata H."/>
            <person name="Yamamoto M."/>
            <person name="Yamamoto S."/>
            <person name="Yamane H."/>
            <person name="Yoshiki S."/>
            <person name="Yoshihara R."/>
            <person name="Yukawa K."/>
            <person name="Zhong H."/>
            <person name="Yano M."/>
            <person name="Yuan Q."/>
            <person name="Ouyang S."/>
            <person name="Liu J."/>
            <person name="Jones K.M."/>
            <person name="Gansberger K."/>
            <person name="Moffat K."/>
            <person name="Hill J."/>
            <person name="Bera J."/>
            <person name="Fadrosh D."/>
            <person name="Jin S."/>
            <person name="Johri S."/>
            <person name="Kim M."/>
            <person name="Overton L."/>
            <person name="Reardon M."/>
            <person name="Tsitrin T."/>
            <person name="Vuong H."/>
            <person name="Weaver B."/>
            <person name="Ciecko A."/>
            <person name="Tallon L."/>
            <person name="Jackson J."/>
            <person name="Pai G."/>
            <person name="Aken S.V."/>
            <person name="Utterback T."/>
            <person name="Reidmuller S."/>
            <person name="Feldblyum T."/>
            <person name="Hsiao J."/>
            <person name="Zismann V."/>
            <person name="Iobst S."/>
            <person name="de Vazeille A.R."/>
            <person name="Buell C.R."/>
            <person name="Ying K."/>
            <person name="Li Y."/>
            <person name="Lu T."/>
            <person name="Huang Y."/>
            <person name="Zhao Q."/>
            <person name="Feng Q."/>
            <person name="Zhang L."/>
            <person name="Zhu J."/>
            <person name="Weng Q."/>
            <person name="Mu J."/>
            <person name="Lu Y."/>
            <person name="Fan D."/>
            <person name="Liu Y."/>
            <person name="Guan J."/>
            <person name="Zhang Y."/>
            <person name="Yu S."/>
            <person name="Liu X."/>
            <person name="Zhang Y."/>
            <person name="Hong G."/>
            <person name="Han B."/>
            <person name="Choisne N."/>
            <person name="Demange N."/>
            <person name="Orjeda G."/>
            <person name="Samain S."/>
            <person name="Cattolico L."/>
            <person name="Pelletier E."/>
            <person name="Couloux A."/>
            <person name="Segurens B."/>
            <person name="Wincker P."/>
            <person name="D'Hont A."/>
            <person name="Scarpelli C."/>
            <person name="Weissenbach J."/>
            <person name="Salanoubat M."/>
            <person name="Quetier F."/>
            <person name="Yu Y."/>
            <person name="Kim H.R."/>
            <person name="Rambo T."/>
            <person name="Currie J."/>
            <person name="Collura K."/>
            <person name="Luo M."/>
            <person name="Yang T."/>
            <person name="Ammiraju J.S.S."/>
            <person name="Engler F."/>
            <person name="Soderlund C."/>
            <person name="Wing R.A."/>
            <person name="Palmer L.E."/>
            <person name="de la Bastide M."/>
            <person name="Spiegel L."/>
            <person name="Nascimento L."/>
            <person name="Zutavern T."/>
            <person name="O'Shaughnessy A."/>
            <person name="Dike S."/>
            <person name="Dedhia N."/>
            <person name="Preston R."/>
            <person name="Balija V."/>
            <person name="McCombie W.R."/>
            <person name="Chow T."/>
            <person name="Chen H."/>
            <person name="Chung M."/>
            <person name="Chen C."/>
            <person name="Shaw J."/>
            <person name="Wu H."/>
            <person name="Hsiao K."/>
            <person name="Chao Y."/>
            <person name="Chu M."/>
            <person name="Cheng C."/>
            <person name="Hour A."/>
            <person name="Lee P."/>
            <person name="Lin S."/>
            <person name="Lin Y."/>
            <person name="Liou J."/>
            <person name="Liu S."/>
            <person name="Hsing Y."/>
            <person name="Raghuvanshi S."/>
            <person name="Mohanty A."/>
            <person name="Bharti A.K."/>
            <person name="Gaur A."/>
            <person name="Gupta V."/>
            <person name="Kumar D."/>
            <person name="Ravi V."/>
            <person name="Vij S."/>
            <person name="Kapur A."/>
            <person name="Khurana P."/>
            <person name="Khurana P."/>
            <person name="Khurana J.P."/>
            <person name="Tyagi A.K."/>
            <person name="Gaikwad K."/>
            <person name="Singh A."/>
            <person name="Dalal V."/>
            <person name="Srivastava S."/>
            <person name="Dixit A."/>
            <person name="Pal A.K."/>
            <person name="Ghazi I.A."/>
            <person name="Yadav M."/>
            <person name="Pandit A."/>
            <person name="Bhargava A."/>
            <person name="Sureshbabu K."/>
            <person name="Batra K."/>
            <person name="Sharma T.R."/>
            <person name="Mohapatra T."/>
            <person name="Singh N.K."/>
            <person name="Messing J."/>
            <person name="Nelson A.B."/>
            <person name="Fuks G."/>
            <person name="Kavchok S."/>
            <person name="Keizer G."/>
            <person name="Linton E."/>
            <person name="Llaca V."/>
            <person name="Song R."/>
            <person name="Tanyolac B."/>
            <person name="Young S."/>
            <person name="Ho-Il K."/>
            <person name="Hahn J.H."/>
            <person name="Sangsakoo G."/>
            <person name="Vanavichit A."/>
            <person name="de Mattos Luiz.A.T."/>
            <person name="Zimmer P.D."/>
            <person name="Malone G."/>
            <person name="Dellagostin O."/>
            <person name="de Oliveira A.C."/>
            <person name="Bevan M."/>
            <person name="Bancroft I."/>
            <person name="Minx P."/>
            <person name="Cordum H."/>
            <person name="Wilson R."/>
            <person name="Cheng Z."/>
            <person name="Jin W."/>
            <person name="Jiang J."/>
            <person name="Leong S.A."/>
            <person name="Iwama H."/>
            <person name="Gojobori T."/>
            <person name="Itoh T."/>
            <person name="Niimura Y."/>
            <person name="Fujii Y."/>
            <person name="Habara T."/>
            <person name="Sakai H."/>
            <person name="Sato Y."/>
            <person name="Wilson G."/>
            <person name="Kumar K."/>
            <person name="McCouch S."/>
            <person name="Juretic N."/>
            <person name="Hoen D."/>
            <person name="Wright S."/>
            <person name="Bruskiewich R."/>
            <person name="Bureau T."/>
            <person name="Miyao A."/>
            <person name="Hirochika H."/>
            <person name="Nishikawa T."/>
            <person name="Kadowaki K."/>
            <person name="Sugiura M."/>
            <person name="Burr B."/>
            <person name="Sasaki T."/>
        </authorList>
    </citation>
    <scope>NUCLEOTIDE SEQUENCE [LARGE SCALE GENOMIC DNA]</scope>
    <source>
        <strain evidence="4">cv. Nipponbare</strain>
    </source>
</reference>
<evidence type="ECO:0000313" key="4">
    <source>
        <dbReference type="Proteomes" id="UP000000763"/>
    </source>
</evidence>
<sequence length="112" mass="12844">MLNRSAFPHRTFTIEKKRRRRRQRKKQRRPRVQEPEAAATARAGARGAGDSACRSKRRQLASSVRPPSSIPLGYCSNKRKKNQRLPPVASFPPLYSTAHPRPRILSEKVINF</sequence>
<reference evidence="2" key="1">
    <citation type="submission" date="2001-07" db="EMBL/GenBank/DDBJ databases">
        <title>Oryza sativa nipponbare(GA3) genomic DNA, chromosome 8, BAC clone:OJ1300_E01.</title>
        <authorList>
            <person name="Sasaki T."/>
            <person name="Matsumoto T."/>
            <person name="Yamamoto K."/>
        </authorList>
    </citation>
    <scope>NUCLEOTIDE SEQUENCE</scope>
</reference>
<dbReference type="EMBL" id="AP004462">
    <property type="protein sequence ID" value="BAD09384.1"/>
    <property type="molecule type" value="Genomic_DNA"/>
</dbReference>
<evidence type="ECO:0000256" key="1">
    <source>
        <dbReference type="SAM" id="MobiDB-lite"/>
    </source>
</evidence>
<feature type="compositionally biased region" description="Low complexity" evidence="1">
    <location>
        <begin position="37"/>
        <end position="52"/>
    </location>
</feature>
<dbReference type="AlphaFoldDB" id="Q6ZD76"/>
<reference evidence="3" key="2">
    <citation type="submission" date="2001-12" db="EMBL/GenBank/DDBJ databases">
        <title>Oryza sativa nipponbare(GA3) genomic DNA, chromosome 8, PAC clone:P0450B04.</title>
        <authorList>
            <person name="Sasaki T."/>
            <person name="Matsumoto T."/>
            <person name="Yamamoto K."/>
        </authorList>
    </citation>
    <scope>NUCLEOTIDE SEQUENCE</scope>
</reference>
<feature type="region of interest" description="Disordered" evidence="1">
    <location>
        <begin position="1"/>
        <end position="99"/>
    </location>
</feature>
<dbReference type="Proteomes" id="UP000000763">
    <property type="component" value="Chromosome 8"/>
</dbReference>
<protein>
    <submittedName>
        <fullName evidence="3">Uncharacterized protein</fullName>
    </submittedName>
</protein>
<dbReference type="EMBL" id="AP003909">
    <property type="protein sequence ID" value="BAD08945.1"/>
    <property type="molecule type" value="Genomic_DNA"/>
</dbReference>